<evidence type="ECO:0000313" key="3">
    <source>
        <dbReference type="EMBL" id="AIA56371.1"/>
    </source>
</evidence>
<protein>
    <submittedName>
        <fullName evidence="3">Uncharacterized protein</fullName>
    </submittedName>
</protein>
<accession>A0A060A2C0</accession>
<keyword evidence="2" id="KW-0472">Membrane</keyword>
<feature type="compositionally biased region" description="Pro residues" evidence="1">
    <location>
        <begin position="47"/>
        <end position="56"/>
    </location>
</feature>
<name>A0A060A2C0_ACICK</name>
<feature type="region of interest" description="Disordered" evidence="1">
    <location>
        <begin position="29"/>
        <end position="75"/>
    </location>
</feature>
<reference evidence="3 4" key="1">
    <citation type="journal article" date="2009" name="J. Bacteriol.">
        <title>Draft genome sequence of the extremely acidophilic bacterium Acidithiobacillus caldus ATCC 51756 reveals metabolic versatility in the genus Acidithiobacillus.</title>
        <authorList>
            <person name="Valdes J."/>
            <person name="Quatrini R."/>
            <person name="Hallberg K."/>
            <person name="Dopson M."/>
            <person name="Valenzuela P.D."/>
            <person name="Holmes D.S."/>
        </authorList>
    </citation>
    <scope>NUCLEOTIDE SEQUENCE [LARGE SCALE GENOMIC DNA]</scope>
    <source>
        <strain evidence="4">ATCC 51756 / DSM 8584 / KU</strain>
    </source>
</reference>
<sequence length="309" mass="34098">MDGLMLVLEIVVVLLLAAEVYIRLRARRKRAKEDEPASPSKSSAPQSAPPSAPVPPRADSVAAVSSSQGTAEGMEEASLSADDLLKESAIYMQYGHYSQAATVLRWYVDLRPDDTRAINQLLDAYLALEDLDAYTELLASLGEKLGVQSPTWWRGKIHEGLKRDPGNLELLVLAEKLGIPIPTPGEGVEEPMTAAKALALVSRNPDPKYAISVLHAAILEEPLRLPLYAELLRITHRQHDLEGFIDGLILLFLALGDTMRTLRERMLKAGLNLGPHPLWQTLEEWDGDRAKLRELAASRKLHISPKLPH</sequence>
<evidence type="ECO:0000256" key="2">
    <source>
        <dbReference type="SAM" id="Phobius"/>
    </source>
</evidence>
<keyword evidence="2" id="KW-1133">Transmembrane helix</keyword>
<dbReference type="EMBL" id="CP005986">
    <property type="protein sequence ID" value="AIA56371.1"/>
    <property type="molecule type" value="Genomic_DNA"/>
</dbReference>
<evidence type="ECO:0000313" key="4">
    <source>
        <dbReference type="Proteomes" id="UP000005522"/>
    </source>
</evidence>
<evidence type="ECO:0000256" key="1">
    <source>
        <dbReference type="SAM" id="MobiDB-lite"/>
    </source>
</evidence>
<dbReference type="Proteomes" id="UP000005522">
    <property type="component" value="Chromosome"/>
</dbReference>
<dbReference type="Gene3D" id="1.25.40.10">
    <property type="entry name" value="Tetratricopeptide repeat domain"/>
    <property type="match status" value="1"/>
</dbReference>
<proteinExistence type="predicted"/>
<dbReference type="InterPro" id="IPR011990">
    <property type="entry name" value="TPR-like_helical_dom_sf"/>
</dbReference>
<feature type="compositionally biased region" description="Low complexity" evidence="1">
    <location>
        <begin position="57"/>
        <end position="67"/>
    </location>
</feature>
<feature type="compositionally biased region" description="Low complexity" evidence="1">
    <location>
        <begin position="37"/>
        <end position="46"/>
    </location>
</feature>
<dbReference type="SUPFAM" id="SSF48452">
    <property type="entry name" value="TPR-like"/>
    <property type="match status" value="1"/>
</dbReference>
<dbReference type="KEGG" id="acz:Acaty_c2527"/>
<dbReference type="RefSeq" id="WP_004869181.1">
    <property type="nucleotide sequence ID" value="NZ_JAAOMK010000036.1"/>
</dbReference>
<dbReference type="eggNOG" id="COG3170">
    <property type="taxonomic scope" value="Bacteria"/>
</dbReference>
<feature type="transmembrane region" description="Helical" evidence="2">
    <location>
        <begin position="6"/>
        <end position="24"/>
    </location>
</feature>
<dbReference type="HOGENOM" id="CLU_899013_0_0_6"/>
<dbReference type="AlphaFoldDB" id="A0A060A2C0"/>
<gene>
    <name evidence="3" type="ORF">Acaty_c2527</name>
</gene>
<keyword evidence="2" id="KW-0812">Transmembrane</keyword>
<dbReference type="GeneID" id="92932591"/>
<organism evidence="3 4">
    <name type="scientific">Acidithiobacillus caldus (strain ATCC 51756 / DSM 8584 / KU)</name>
    <dbReference type="NCBI Taxonomy" id="637389"/>
    <lineage>
        <taxon>Bacteria</taxon>
        <taxon>Pseudomonadati</taxon>
        <taxon>Pseudomonadota</taxon>
        <taxon>Acidithiobacillia</taxon>
        <taxon>Acidithiobacillales</taxon>
        <taxon>Acidithiobacillaceae</taxon>
        <taxon>Acidithiobacillus</taxon>
    </lineage>
</organism>